<evidence type="ECO:0000313" key="2">
    <source>
        <dbReference type="Proteomes" id="UP000015106"/>
    </source>
</evidence>
<organism evidence="1 2">
    <name type="scientific">Triticum urartu</name>
    <name type="common">Red wild einkorn</name>
    <name type="synonym">Crithodium urartu</name>
    <dbReference type="NCBI Taxonomy" id="4572"/>
    <lineage>
        <taxon>Eukaryota</taxon>
        <taxon>Viridiplantae</taxon>
        <taxon>Streptophyta</taxon>
        <taxon>Embryophyta</taxon>
        <taxon>Tracheophyta</taxon>
        <taxon>Spermatophyta</taxon>
        <taxon>Magnoliopsida</taxon>
        <taxon>Liliopsida</taxon>
        <taxon>Poales</taxon>
        <taxon>Poaceae</taxon>
        <taxon>BOP clade</taxon>
        <taxon>Pooideae</taxon>
        <taxon>Triticodae</taxon>
        <taxon>Triticeae</taxon>
        <taxon>Triticinae</taxon>
        <taxon>Triticum</taxon>
    </lineage>
</organism>
<evidence type="ECO:0000313" key="1">
    <source>
        <dbReference type="EnsemblPlants" id="TuG1812G0200005464.01.T01"/>
    </source>
</evidence>
<proteinExistence type="predicted"/>
<reference evidence="1" key="3">
    <citation type="submission" date="2022-06" db="UniProtKB">
        <authorList>
            <consortium name="EnsemblPlants"/>
        </authorList>
    </citation>
    <scope>IDENTIFICATION</scope>
</reference>
<accession>A0A8R7TN08</accession>
<reference evidence="1" key="2">
    <citation type="submission" date="2018-03" db="EMBL/GenBank/DDBJ databases">
        <title>The Triticum urartu genome reveals the dynamic nature of wheat genome evolution.</title>
        <authorList>
            <person name="Ling H."/>
            <person name="Ma B."/>
            <person name="Shi X."/>
            <person name="Liu H."/>
            <person name="Dong L."/>
            <person name="Sun H."/>
            <person name="Cao Y."/>
            <person name="Gao Q."/>
            <person name="Zheng S."/>
            <person name="Li Y."/>
            <person name="Yu Y."/>
            <person name="Du H."/>
            <person name="Qi M."/>
            <person name="Li Y."/>
            <person name="Yu H."/>
            <person name="Cui Y."/>
            <person name="Wang N."/>
            <person name="Chen C."/>
            <person name="Wu H."/>
            <person name="Zhao Y."/>
            <person name="Zhang J."/>
            <person name="Li Y."/>
            <person name="Zhou W."/>
            <person name="Zhang B."/>
            <person name="Hu W."/>
            <person name="Eijk M."/>
            <person name="Tang J."/>
            <person name="Witsenboer H."/>
            <person name="Zhao S."/>
            <person name="Li Z."/>
            <person name="Zhang A."/>
            <person name="Wang D."/>
            <person name="Liang C."/>
        </authorList>
    </citation>
    <scope>NUCLEOTIDE SEQUENCE [LARGE SCALE GENOMIC DNA]</scope>
    <source>
        <strain evidence="1">cv. G1812</strain>
    </source>
</reference>
<keyword evidence="2" id="KW-1185">Reference proteome</keyword>
<name>A0A8R7TN08_TRIUA</name>
<dbReference type="Gramene" id="TuG1812G0200005464.01.T01">
    <property type="protein sequence ID" value="TuG1812G0200005464.01.T01"/>
    <property type="gene ID" value="TuG1812G0200005464.01"/>
</dbReference>
<protein>
    <submittedName>
        <fullName evidence="1">Uncharacterized protein</fullName>
    </submittedName>
</protein>
<dbReference type="AlphaFoldDB" id="A0A8R7TN08"/>
<reference evidence="2" key="1">
    <citation type="journal article" date="2013" name="Nature">
        <title>Draft genome of the wheat A-genome progenitor Triticum urartu.</title>
        <authorList>
            <person name="Ling H.Q."/>
            <person name="Zhao S."/>
            <person name="Liu D."/>
            <person name="Wang J."/>
            <person name="Sun H."/>
            <person name="Zhang C."/>
            <person name="Fan H."/>
            <person name="Li D."/>
            <person name="Dong L."/>
            <person name="Tao Y."/>
            <person name="Gao C."/>
            <person name="Wu H."/>
            <person name="Li Y."/>
            <person name="Cui Y."/>
            <person name="Guo X."/>
            <person name="Zheng S."/>
            <person name="Wang B."/>
            <person name="Yu K."/>
            <person name="Liang Q."/>
            <person name="Yang W."/>
            <person name="Lou X."/>
            <person name="Chen J."/>
            <person name="Feng M."/>
            <person name="Jian J."/>
            <person name="Zhang X."/>
            <person name="Luo G."/>
            <person name="Jiang Y."/>
            <person name="Liu J."/>
            <person name="Wang Z."/>
            <person name="Sha Y."/>
            <person name="Zhang B."/>
            <person name="Wu H."/>
            <person name="Tang D."/>
            <person name="Shen Q."/>
            <person name="Xue P."/>
            <person name="Zou S."/>
            <person name="Wang X."/>
            <person name="Liu X."/>
            <person name="Wang F."/>
            <person name="Yang Y."/>
            <person name="An X."/>
            <person name="Dong Z."/>
            <person name="Zhang K."/>
            <person name="Zhang X."/>
            <person name="Luo M.C."/>
            <person name="Dvorak J."/>
            <person name="Tong Y."/>
            <person name="Wang J."/>
            <person name="Yang H."/>
            <person name="Li Z."/>
            <person name="Wang D."/>
            <person name="Zhang A."/>
            <person name="Wang J."/>
        </authorList>
    </citation>
    <scope>NUCLEOTIDE SEQUENCE</scope>
    <source>
        <strain evidence="2">cv. G1812</strain>
    </source>
</reference>
<dbReference type="Proteomes" id="UP000015106">
    <property type="component" value="Chromosome 2"/>
</dbReference>
<sequence>MLSGASACGQTCEHEMAKVFLDLSVCSLGVRHRIHPARLPVQSAEPCHQHRRRTTKTELPPQIRSLKCGLNCPSWDKLLFDLTYLGLAMKTGLASSPESSPLQKE</sequence>
<dbReference type="EnsemblPlants" id="TuG1812G0200005464.01.T01">
    <property type="protein sequence ID" value="TuG1812G0200005464.01.T01"/>
    <property type="gene ID" value="TuG1812G0200005464.01"/>
</dbReference>